<sequence>MDKVCIYLRKSRADEELEKTLGEGETLSKHKKALLKFAKEKKLNIVEIKEEIVSGESLFFRPKMLELLKEVEAKQYNGVLVMDMQRLGRGDMQDQGIILKTFKDAHTKIITPQKTYDLDNDFDEEYSEFEAFMSRKELKMINRRMQGGRVRSVEDGNYIATNAPLGYDIHWINKCRTLKINEPESEVVKLIFKMYCDGSGAGNIASYLNSLGYKTKFSNTFSSSSVLAILKNPIYIGKVSWKKKEIKKSRTPNKVKDTRTRDKSEWIVVDGKHEAIISDDVFQRAQEILGNKYHVPYQIVNGPSNPLAGLIICSKCKSKMMLRNLRGIGRILCNSKCGNKSVRFDYLEKAILDGLEEYLKNYKVSIKNNPKSSNIEVYKNQLDTLNNELQTLADQKLRLFDLLERRIYDEATFLDRSQNLDERINKIMAGISSLKKIIETENKSVNKNDVVKFENIIDAYKMTEDIQKKNNLMKSILIKVEYNKDADQKNDDFEIQVFPKLLR</sequence>
<dbReference type="PROSITE" id="PS51736">
    <property type="entry name" value="RECOMBINASES_3"/>
    <property type="match status" value="1"/>
</dbReference>
<name>A0A161YTA1_9CLOT</name>
<dbReference type="Gene3D" id="3.90.1750.20">
    <property type="entry name" value="Putative Large Serine Recombinase, Chain B, Domain 2"/>
    <property type="match status" value="1"/>
</dbReference>
<feature type="domain" description="Recombinase" evidence="2">
    <location>
        <begin position="164"/>
        <end position="295"/>
    </location>
</feature>
<dbReference type="Proteomes" id="UP000076603">
    <property type="component" value="Unassembled WGS sequence"/>
</dbReference>
<evidence type="ECO:0000313" key="4">
    <source>
        <dbReference type="Proteomes" id="UP000076603"/>
    </source>
</evidence>
<reference evidence="3 4" key="1">
    <citation type="submission" date="2016-04" db="EMBL/GenBank/DDBJ databases">
        <title>Genome sequence of Clostridium magnum DSM 2767.</title>
        <authorList>
            <person name="Poehlein A."/>
            <person name="Uhlig R."/>
            <person name="Fischer R."/>
            <person name="Bahl H."/>
            <person name="Daniel R."/>
        </authorList>
    </citation>
    <scope>NUCLEOTIDE SEQUENCE [LARGE SCALE GENOMIC DNA]</scope>
    <source>
        <strain evidence="3 4">DSM 2767</strain>
    </source>
</reference>
<gene>
    <name evidence="3" type="ORF">CLMAG_13750</name>
</gene>
<dbReference type="InterPro" id="IPR038109">
    <property type="entry name" value="DNA_bind_recomb_sf"/>
</dbReference>
<dbReference type="PATRIC" id="fig|1121326.3.peg.1345"/>
<protein>
    <submittedName>
        <fullName evidence="3">Recombinase</fullName>
    </submittedName>
</protein>
<evidence type="ECO:0000259" key="2">
    <source>
        <dbReference type="PROSITE" id="PS51737"/>
    </source>
</evidence>
<proteinExistence type="predicted"/>
<feature type="domain" description="Resolvase/invertase-type recombinase catalytic" evidence="1">
    <location>
        <begin position="3"/>
        <end position="156"/>
    </location>
</feature>
<dbReference type="InterPro" id="IPR050639">
    <property type="entry name" value="SSR_resolvase"/>
</dbReference>
<dbReference type="InterPro" id="IPR025827">
    <property type="entry name" value="Zn_ribbon_recom_dom"/>
</dbReference>
<dbReference type="GO" id="GO:0000150">
    <property type="term" value="F:DNA strand exchange activity"/>
    <property type="evidence" value="ECO:0007669"/>
    <property type="project" value="InterPro"/>
</dbReference>
<accession>A0A161YTA1</accession>
<dbReference type="InterPro" id="IPR011109">
    <property type="entry name" value="DNA_bind_recombinase_dom"/>
</dbReference>
<evidence type="ECO:0000313" key="3">
    <source>
        <dbReference type="EMBL" id="KZL94322.1"/>
    </source>
</evidence>
<dbReference type="SUPFAM" id="SSF53041">
    <property type="entry name" value="Resolvase-like"/>
    <property type="match status" value="1"/>
</dbReference>
<dbReference type="STRING" id="1121326.CLMAG_13750"/>
<dbReference type="InterPro" id="IPR036162">
    <property type="entry name" value="Resolvase-like_N_sf"/>
</dbReference>
<dbReference type="GO" id="GO:0003677">
    <property type="term" value="F:DNA binding"/>
    <property type="evidence" value="ECO:0007669"/>
    <property type="project" value="InterPro"/>
</dbReference>
<dbReference type="Pfam" id="PF13408">
    <property type="entry name" value="Zn_ribbon_recom"/>
    <property type="match status" value="1"/>
</dbReference>
<dbReference type="Pfam" id="PF00239">
    <property type="entry name" value="Resolvase"/>
    <property type="match status" value="1"/>
</dbReference>
<dbReference type="PROSITE" id="PS51737">
    <property type="entry name" value="RECOMBINASE_DNA_BIND"/>
    <property type="match status" value="1"/>
</dbReference>
<dbReference type="CDD" id="cd00338">
    <property type="entry name" value="Ser_Recombinase"/>
    <property type="match status" value="1"/>
</dbReference>
<keyword evidence="4" id="KW-1185">Reference proteome</keyword>
<dbReference type="Pfam" id="PF07508">
    <property type="entry name" value="Recombinase"/>
    <property type="match status" value="1"/>
</dbReference>
<dbReference type="InterPro" id="IPR006119">
    <property type="entry name" value="Resolv_N"/>
</dbReference>
<dbReference type="SMART" id="SM00857">
    <property type="entry name" value="Resolvase"/>
    <property type="match status" value="1"/>
</dbReference>
<dbReference type="RefSeq" id="WP_066619685.1">
    <property type="nucleotide sequence ID" value="NZ_FQXL01000074.1"/>
</dbReference>
<organism evidence="3 4">
    <name type="scientific">Clostridium magnum DSM 2767</name>
    <dbReference type="NCBI Taxonomy" id="1121326"/>
    <lineage>
        <taxon>Bacteria</taxon>
        <taxon>Bacillati</taxon>
        <taxon>Bacillota</taxon>
        <taxon>Clostridia</taxon>
        <taxon>Eubacteriales</taxon>
        <taxon>Clostridiaceae</taxon>
        <taxon>Clostridium</taxon>
    </lineage>
</organism>
<dbReference type="AlphaFoldDB" id="A0A161YTA1"/>
<dbReference type="PANTHER" id="PTHR30461:SF23">
    <property type="entry name" value="DNA RECOMBINASE-RELATED"/>
    <property type="match status" value="1"/>
</dbReference>
<dbReference type="Gene3D" id="3.40.50.1390">
    <property type="entry name" value="Resolvase, N-terminal catalytic domain"/>
    <property type="match status" value="1"/>
</dbReference>
<comment type="caution">
    <text evidence="3">The sequence shown here is derived from an EMBL/GenBank/DDBJ whole genome shotgun (WGS) entry which is preliminary data.</text>
</comment>
<dbReference type="PANTHER" id="PTHR30461">
    <property type="entry name" value="DNA-INVERTASE FROM LAMBDOID PROPHAGE"/>
    <property type="match status" value="1"/>
</dbReference>
<dbReference type="EMBL" id="LWAE01000001">
    <property type="protein sequence ID" value="KZL94322.1"/>
    <property type="molecule type" value="Genomic_DNA"/>
</dbReference>
<dbReference type="OrthoDB" id="65783at2"/>
<evidence type="ECO:0000259" key="1">
    <source>
        <dbReference type="PROSITE" id="PS51736"/>
    </source>
</evidence>